<evidence type="ECO:0000313" key="2">
    <source>
        <dbReference type="EMBL" id="KIM99182.1"/>
    </source>
</evidence>
<evidence type="ECO:0000256" key="1">
    <source>
        <dbReference type="ARBA" id="ARBA00022801"/>
    </source>
</evidence>
<evidence type="ECO:0008006" key="4">
    <source>
        <dbReference type="Google" id="ProtNLM"/>
    </source>
</evidence>
<dbReference type="GO" id="GO:0047632">
    <property type="term" value="F:agmatine deiminase activity"/>
    <property type="evidence" value="ECO:0007669"/>
    <property type="project" value="TreeGrafter"/>
</dbReference>
<sequence>MVVTNTWPSSRWDVTDKVFFVSGNIHLDYAAAKRFMPAESSVHQRTLMAWPTNPSLSPTELLAARSEVVAIANAISRFEPVTMFASHGHTADLRSQVTDAVNISTVPVDDLWIRDSGPVFTFSSDGSVEGVDFGFNYWGNKFPHGEDINLAQRILALANIPRIVPSIRAEGGALEVDGEGTLLATESSLINPNRNPGMTKEDIEDQLKSALGVDKVIWLKGIKDADCTDCHIDALARFASPGHIILSRPHSSRPQVWTEVYEDAKRVLQQERDSKGRAFQLVDIQEPDIERLKGEDDDMVASYANYYLPNGAVIIPQFGDDIADQQSANIFQELFPDRKVVQVRINFLPRLGGGIHCATQQQPRIDQIR</sequence>
<dbReference type="HOGENOM" id="CLU_037682_0_0_1"/>
<dbReference type="InterPro" id="IPR007466">
    <property type="entry name" value="Peptidyl-Arg-deiminase_porph"/>
</dbReference>
<gene>
    <name evidence="2" type="ORF">OIDMADRAFT_104962</name>
</gene>
<dbReference type="Proteomes" id="UP000054321">
    <property type="component" value="Unassembled WGS sequence"/>
</dbReference>
<dbReference type="InParanoid" id="A0A0C3DB81"/>
<dbReference type="PANTHER" id="PTHR31377">
    <property type="entry name" value="AGMATINE DEIMINASE-RELATED"/>
    <property type="match status" value="1"/>
</dbReference>
<proteinExistence type="predicted"/>
<dbReference type="OrthoDB" id="544103at2759"/>
<dbReference type="AlphaFoldDB" id="A0A0C3DB81"/>
<dbReference type="GO" id="GO:0009446">
    <property type="term" value="P:putrescine biosynthetic process"/>
    <property type="evidence" value="ECO:0007669"/>
    <property type="project" value="InterPro"/>
</dbReference>
<accession>A0A0C3DB81</accession>
<reference evidence="2 3" key="1">
    <citation type="submission" date="2014-04" db="EMBL/GenBank/DDBJ databases">
        <authorList>
            <consortium name="DOE Joint Genome Institute"/>
            <person name="Kuo A."/>
            <person name="Martino E."/>
            <person name="Perotto S."/>
            <person name="Kohler A."/>
            <person name="Nagy L.G."/>
            <person name="Floudas D."/>
            <person name="Copeland A."/>
            <person name="Barry K.W."/>
            <person name="Cichocki N."/>
            <person name="Veneault-Fourrey C."/>
            <person name="LaButti K."/>
            <person name="Lindquist E.A."/>
            <person name="Lipzen A."/>
            <person name="Lundell T."/>
            <person name="Morin E."/>
            <person name="Murat C."/>
            <person name="Sun H."/>
            <person name="Tunlid A."/>
            <person name="Henrissat B."/>
            <person name="Grigoriev I.V."/>
            <person name="Hibbett D.S."/>
            <person name="Martin F."/>
            <person name="Nordberg H.P."/>
            <person name="Cantor M.N."/>
            <person name="Hua S.X."/>
        </authorList>
    </citation>
    <scope>NUCLEOTIDE SEQUENCE [LARGE SCALE GENOMIC DNA]</scope>
    <source>
        <strain evidence="2 3">Zn</strain>
    </source>
</reference>
<dbReference type="EMBL" id="KN832879">
    <property type="protein sequence ID" value="KIM99182.1"/>
    <property type="molecule type" value="Genomic_DNA"/>
</dbReference>
<dbReference type="SUPFAM" id="SSF55909">
    <property type="entry name" value="Pentein"/>
    <property type="match status" value="1"/>
</dbReference>
<reference evidence="3" key="2">
    <citation type="submission" date="2015-01" db="EMBL/GenBank/DDBJ databases">
        <title>Evolutionary Origins and Diversification of the Mycorrhizal Mutualists.</title>
        <authorList>
            <consortium name="DOE Joint Genome Institute"/>
            <consortium name="Mycorrhizal Genomics Consortium"/>
            <person name="Kohler A."/>
            <person name="Kuo A."/>
            <person name="Nagy L.G."/>
            <person name="Floudas D."/>
            <person name="Copeland A."/>
            <person name="Barry K.W."/>
            <person name="Cichocki N."/>
            <person name="Veneault-Fourrey C."/>
            <person name="LaButti K."/>
            <person name="Lindquist E.A."/>
            <person name="Lipzen A."/>
            <person name="Lundell T."/>
            <person name="Morin E."/>
            <person name="Murat C."/>
            <person name="Riley R."/>
            <person name="Ohm R."/>
            <person name="Sun H."/>
            <person name="Tunlid A."/>
            <person name="Henrissat B."/>
            <person name="Grigoriev I.V."/>
            <person name="Hibbett D.S."/>
            <person name="Martin F."/>
        </authorList>
    </citation>
    <scope>NUCLEOTIDE SEQUENCE [LARGE SCALE GENOMIC DNA]</scope>
    <source>
        <strain evidence="3">Zn</strain>
    </source>
</reference>
<keyword evidence="3" id="KW-1185">Reference proteome</keyword>
<dbReference type="STRING" id="913774.A0A0C3DB81"/>
<organism evidence="2 3">
    <name type="scientific">Oidiodendron maius (strain Zn)</name>
    <dbReference type="NCBI Taxonomy" id="913774"/>
    <lineage>
        <taxon>Eukaryota</taxon>
        <taxon>Fungi</taxon>
        <taxon>Dikarya</taxon>
        <taxon>Ascomycota</taxon>
        <taxon>Pezizomycotina</taxon>
        <taxon>Leotiomycetes</taxon>
        <taxon>Leotiomycetes incertae sedis</taxon>
        <taxon>Myxotrichaceae</taxon>
        <taxon>Oidiodendron</taxon>
    </lineage>
</organism>
<protein>
    <recommendedName>
        <fullName evidence="4">Agmatine deiminase</fullName>
    </recommendedName>
</protein>
<dbReference type="Pfam" id="PF04371">
    <property type="entry name" value="PAD_porph"/>
    <property type="match status" value="1"/>
</dbReference>
<dbReference type="Gene3D" id="3.75.10.10">
    <property type="entry name" value="L-arginine/glycine Amidinotransferase, Chain A"/>
    <property type="match status" value="1"/>
</dbReference>
<dbReference type="PANTHER" id="PTHR31377:SF0">
    <property type="entry name" value="AGMATINE DEIMINASE-RELATED"/>
    <property type="match status" value="1"/>
</dbReference>
<dbReference type="GO" id="GO:0004668">
    <property type="term" value="F:protein-arginine deiminase activity"/>
    <property type="evidence" value="ECO:0007669"/>
    <property type="project" value="InterPro"/>
</dbReference>
<name>A0A0C3DB81_OIDMZ</name>
<keyword evidence="1" id="KW-0378">Hydrolase</keyword>
<evidence type="ECO:0000313" key="3">
    <source>
        <dbReference type="Proteomes" id="UP000054321"/>
    </source>
</evidence>